<dbReference type="EMBL" id="JACHHJ010000005">
    <property type="protein sequence ID" value="MBB6451187.1"/>
    <property type="molecule type" value="Genomic_DNA"/>
</dbReference>
<evidence type="ECO:0000313" key="2">
    <source>
        <dbReference type="Proteomes" id="UP000568839"/>
    </source>
</evidence>
<comment type="caution">
    <text evidence="1">The sequence shown here is derived from an EMBL/GenBank/DDBJ whole genome shotgun (WGS) entry which is preliminary data.</text>
</comment>
<keyword evidence="2" id="KW-1185">Reference proteome</keyword>
<organism evidence="1 2">
    <name type="scientific">Geomicrobium halophilum</name>
    <dbReference type="NCBI Taxonomy" id="549000"/>
    <lineage>
        <taxon>Bacteria</taxon>
        <taxon>Bacillati</taxon>
        <taxon>Bacillota</taxon>
        <taxon>Bacilli</taxon>
        <taxon>Bacillales</taxon>
        <taxon>Geomicrobium</taxon>
    </lineage>
</organism>
<evidence type="ECO:0000313" key="1">
    <source>
        <dbReference type="EMBL" id="MBB6451187.1"/>
    </source>
</evidence>
<gene>
    <name evidence="1" type="ORF">HNR44_003181</name>
</gene>
<protein>
    <submittedName>
        <fullName evidence="1">Uncharacterized protein</fullName>
    </submittedName>
</protein>
<sequence length="37" mass="3919">MDFSLTLLALSIAAAGYFIGNGLKNFKNPNAEDSLSD</sequence>
<dbReference type="Proteomes" id="UP000568839">
    <property type="component" value="Unassembled WGS sequence"/>
</dbReference>
<reference evidence="1 2" key="1">
    <citation type="submission" date="2020-08" db="EMBL/GenBank/DDBJ databases">
        <title>Genomic Encyclopedia of Type Strains, Phase IV (KMG-IV): sequencing the most valuable type-strain genomes for metagenomic binning, comparative biology and taxonomic classification.</title>
        <authorList>
            <person name="Goeker M."/>
        </authorList>
    </citation>
    <scope>NUCLEOTIDE SEQUENCE [LARGE SCALE GENOMIC DNA]</scope>
    <source>
        <strain evidence="1 2">DSM 21769</strain>
    </source>
</reference>
<proteinExistence type="predicted"/>
<accession>A0A841PQN5</accession>
<name>A0A841PQN5_9BACL</name>
<dbReference type="AlphaFoldDB" id="A0A841PQN5"/>